<gene>
    <name evidence="1" type="ORF">ACFSQJ_14190</name>
</gene>
<protein>
    <submittedName>
        <fullName evidence="1">Uncharacterized protein</fullName>
    </submittedName>
</protein>
<sequence>PLIYVLSNLTERGDDVAFLKLWELNVVRCSDFSRRRRMLHHRLSITVQLRIKVAIIFDFS</sequence>
<name>A0ABW5MY54_9FLAO</name>
<dbReference type="Proteomes" id="UP001597526">
    <property type="component" value="Unassembled WGS sequence"/>
</dbReference>
<feature type="non-terminal residue" evidence="1">
    <location>
        <position position="1"/>
    </location>
</feature>
<evidence type="ECO:0000313" key="2">
    <source>
        <dbReference type="Proteomes" id="UP001597526"/>
    </source>
</evidence>
<proteinExistence type="predicted"/>
<comment type="caution">
    <text evidence="1">The sequence shown here is derived from an EMBL/GenBank/DDBJ whole genome shotgun (WGS) entry which is preliminary data.</text>
</comment>
<evidence type="ECO:0000313" key="1">
    <source>
        <dbReference type="EMBL" id="MFD2588092.1"/>
    </source>
</evidence>
<dbReference type="EMBL" id="JBHULB010000034">
    <property type="protein sequence ID" value="MFD2588092.1"/>
    <property type="molecule type" value="Genomic_DNA"/>
</dbReference>
<dbReference type="RefSeq" id="WP_377767633.1">
    <property type="nucleotide sequence ID" value="NZ_JBHULB010000034.1"/>
</dbReference>
<keyword evidence="2" id="KW-1185">Reference proteome</keyword>
<accession>A0ABW5MY54</accession>
<organism evidence="1 2">
    <name type="scientific">Croceitalea marina</name>
    <dbReference type="NCBI Taxonomy" id="1775166"/>
    <lineage>
        <taxon>Bacteria</taxon>
        <taxon>Pseudomonadati</taxon>
        <taxon>Bacteroidota</taxon>
        <taxon>Flavobacteriia</taxon>
        <taxon>Flavobacteriales</taxon>
        <taxon>Flavobacteriaceae</taxon>
        <taxon>Croceitalea</taxon>
    </lineage>
</organism>
<reference evidence="2" key="1">
    <citation type="journal article" date="2019" name="Int. J. Syst. Evol. Microbiol.">
        <title>The Global Catalogue of Microorganisms (GCM) 10K type strain sequencing project: providing services to taxonomists for standard genome sequencing and annotation.</title>
        <authorList>
            <consortium name="The Broad Institute Genomics Platform"/>
            <consortium name="The Broad Institute Genome Sequencing Center for Infectious Disease"/>
            <person name="Wu L."/>
            <person name="Ma J."/>
        </authorList>
    </citation>
    <scope>NUCLEOTIDE SEQUENCE [LARGE SCALE GENOMIC DNA]</scope>
    <source>
        <strain evidence="2">KCTC 52368</strain>
    </source>
</reference>